<protein>
    <submittedName>
        <fullName evidence="2">Uncharacterized protein</fullName>
    </submittedName>
</protein>
<dbReference type="STRING" id="1076256.A0A2H3BSJ0"/>
<dbReference type="EMBL" id="KZ293430">
    <property type="protein sequence ID" value="PBK69008.1"/>
    <property type="molecule type" value="Genomic_DNA"/>
</dbReference>
<dbReference type="AlphaFoldDB" id="A0A2H3BSJ0"/>
<evidence type="ECO:0000313" key="3">
    <source>
        <dbReference type="Proteomes" id="UP000218334"/>
    </source>
</evidence>
<dbReference type="Proteomes" id="UP000218334">
    <property type="component" value="Unassembled WGS sequence"/>
</dbReference>
<keyword evidence="1" id="KW-0732">Signal</keyword>
<name>A0A2H3BSJ0_9AGAR</name>
<feature type="signal peptide" evidence="1">
    <location>
        <begin position="1"/>
        <end position="22"/>
    </location>
</feature>
<reference evidence="3" key="1">
    <citation type="journal article" date="2017" name="Nat. Ecol. Evol.">
        <title>Genome expansion and lineage-specific genetic innovations in the forest pathogenic fungi Armillaria.</title>
        <authorList>
            <person name="Sipos G."/>
            <person name="Prasanna A.N."/>
            <person name="Walter M.C."/>
            <person name="O'Connor E."/>
            <person name="Balint B."/>
            <person name="Krizsan K."/>
            <person name="Kiss B."/>
            <person name="Hess J."/>
            <person name="Varga T."/>
            <person name="Slot J."/>
            <person name="Riley R."/>
            <person name="Boka B."/>
            <person name="Rigling D."/>
            <person name="Barry K."/>
            <person name="Lee J."/>
            <person name="Mihaltcheva S."/>
            <person name="LaButti K."/>
            <person name="Lipzen A."/>
            <person name="Waldron R."/>
            <person name="Moloney N.M."/>
            <person name="Sperisen C."/>
            <person name="Kredics L."/>
            <person name="Vagvoelgyi C."/>
            <person name="Patrignani A."/>
            <person name="Fitzpatrick D."/>
            <person name="Nagy I."/>
            <person name="Doyle S."/>
            <person name="Anderson J.B."/>
            <person name="Grigoriev I.V."/>
            <person name="Gueldener U."/>
            <person name="Muensterkoetter M."/>
            <person name="Nagy L.G."/>
        </authorList>
    </citation>
    <scope>NUCLEOTIDE SEQUENCE [LARGE SCALE GENOMIC DNA]</scope>
    <source>
        <strain evidence="3">28-4</strain>
    </source>
</reference>
<gene>
    <name evidence="2" type="ORF">ARMSODRAFT_957320</name>
</gene>
<keyword evidence="3" id="KW-1185">Reference proteome</keyword>
<feature type="chain" id="PRO_5013816707" evidence="1">
    <location>
        <begin position="23"/>
        <end position="597"/>
    </location>
</feature>
<evidence type="ECO:0000256" key="1">
    <source>
        <dbReference type="SAM" id="SignalP"/>
    </source>
</evidence>
<evidence type="ECO:0000313" key="2">
    <source>
        <dbReference type="EMBL" id="PBK69008.1"/>
    </source>
</evidence>
<organism evidence="2 3">
    <name type="scientific">Armillaria solidipes</name>
    <dbReference type="NCBI Taxonomy" id="1076256"/>
    <lineage>
        <taxon>Eukaryota</taxon>
        <taxon>Fungi</taxon>
        <taxon>Dikarya</taxon>
        <taxon>Basidiomycota</taxon>
        <taxon>Agaricomycotina</taxon>
        <taxon>Agaricomycetes</taxon>
        <taxon>Agaricomycetidae</taxon>
        <taxon>Agaricales</taxon>
        <taxon>Marasmiineae</taxon>
        <taxon>Physalacriaceae</taxon>
        <taxon>Armillaria</taxon>
    </lineage>
</organism>
<proteinExistence type="predicted"/>
<accession>A0A2H3BSJ0</accession>
<sequence length="597" mass="62093">MINSKTTRLLALTTLGIRVALGAVTLKSYEDTFSLADSFDPIQAAYWTGLPHHRRTPFAVAPDGTTGYLAYLNADQTSVLVQQVDTTSFTSVGDAVTITGTEAGGLVAHDDGFAVLIKTTATGSENLPTDDMPIAVVVRYTDGGLSWSTELNGPSSYGAGSIGRTATPDINGDLVWSESAGLYGAYYVVTAYDGDASGHYGDAISYVDASGTRQDSTEGTNTWGCSHNTGIGFEAADAAPFASVCAEDQGAIWLNTNNRGMDNVGQKISNENTTNGSGGEAMYGMSGSYSNLARFSTSDSYIFAWQSRGATDLTLNEWMGDGYTACSPRWLNHNVAIAVASDKETLSGDQATSEVGATDGDTQITWVTEDDGSDHQNIHVEAFDGSNALVTYETLSNPTCEPLPLSCTGTFSGTSFQVVSSSGELVGSPVVDDSITVSGDIALLGDGRLCWPYVKQTWDLSAAKDSGTPTSTMSFACASLDGTANSNSTSSESTATETSVATTSVDTLVNIASSTAVAETSPAAEAASSSVLSVTDVPQSTVVSQPVVTETTASTTATGGVWPTGSWGSWNPWGVNKYFGRSGCTHCAFSRRHSEGS</sequence>